<proteinExistence type="inferred from homology"/>
<keyword evidence="1 2" id="KW-0963">Cytoplasm</keyword>
<reference evidence="3" key="1">
    <citation type="submission" date="2020-09" db="EMBL/GenBank/DDBJ databases">
        <title>A novel bacterium of genus Paenibacillus, isolated from South China Sea.</title>
        <authorList>
            <person name="Huang H."/>
            <person name="Mo K."/>
            <person name="Hu Y."/>
        </authorList>
    </citation>
    <scope>NUCLEOTIDE SEQUENCE</scope>
    <source>
        <strain evidence="3">IB182363</strain>
    </source>
</reference>
<dbReference type="PANTHER" id="PTHR37300:SF1">
    <property type="entry name" value="UPF0291 PROTEIN YNZC"/>
    <property type="match status" value="1"/>
</dbReference>
<dbReference type="Pfam" id="PF05979">
    <property type="entry name" value="DUF896"/>
    <property type="match status" value="1"/>
</dbReference>
<dbReference type="Proteomes" id="UP000639396">
    <property type="component" value="Unassembled WGS sequence"/>
</dbReference>
<dbReference type="GO" id="GO:0005737">
    <property type="term" value="C:cytoplasm"/>
    <property type="evidence" value="ECO:0007669"/>
    <property type="project" value="UniProtKB-SubCell"/>
</dbReference>
<evidence type="ECO:0000313" key="4">
    <source>
        <dbReference type="Proteomes" id="UP000639396"/>
    </source>
</evidence>
<comment type="caution">
    <text evidence="3">The sequence shown here is derived from an EMBL/GenBank/DDBJ whole genome shotgun (WGS) entry which is preliminary data.</text>
</comment>
<keyword evidence="4" id="KW-1185">Reference proteome</keyword>
<dbReference type="HAMAP" id="MF_01103">
    <property type="entry name" value="UPF0291"/>
    <property type="match status" value="1"/>
</dbReference>
<comment type="subcellular location">
    <subcellularLocation>
        <location evidence="2">Cytoplasm</location>
    </subcellularLocation>
</comment>
<dbReference type="AlphaFoldDB" id="A0A927C4B8"/>
<evidence type="ECO:0000256" key="1">
    <source>
        <dbReference type="ARBA" id="ARBA00022490"/>
    </source>
</evidence>
<name>A0A927C4B8_9BACL</name>
<dbReference type="RefSeq" id="WP_190924816.1">
    <property type="nucleotide sequence ID" value="NZ_JACXJA010000005.1"/>
</dbReference>
<dbReference type="PANTHER" id="PTHR37300">
    <property type="entry name" value="UPF0291 PROTEIN CBO2609/CLC_2481"/>
    <property type="match status" value="1"/>
</dbReference>
<organism evidence="3 4">
    <name type="scientific">Paenibacillus oceani</name>
    <dbReference type="NCBI Taxonomy" id="2772510"/>
    <lineage>
        <taxon>Bacteria</taxon>
        <taxon>Bacillati</taxon>
        <taxon>Bacillota</taxon>
        <taxon>Bacilli</taxon>
        <taxon>Bacillales</taxon>
        <taxon>Paenibacillaceae</taxon>
        <taxon>Paenibacillus</taxon>
    </lineage>
</organism>
<sequence length="68" mass="7905">MVTEQMIARINELAKKANTVGLTENEVQERAELRKRYIEAFKTSLRAQLDSIEFVDGDQPNETDKKRH</sequence>
<dbReference type="Gene3D" id="1.10.287.540">
    <property type="entry name" value="Helix hairpin bin"/>
    <property type="match status" value="1"/>
</dbReference>
<evidence type="ECO:0000313" key="3">
    <source>
        <dbReference type="EMBL" id="MBD2861089.1"/>
    </source>
</evidence>
<dbReference type="SUPFAM" id="SSF158221">
    <property type="entry name" value="YnzC-like"/>
    <property type="match status" value="1"/>
</dbReference>
<dbReference type="EMBL" id="JACXJA010000005">
    <property type="protein sequence ID" value="MBD2861089.1"/>
    <property type="molecule type" value="Genomic_DNA"/>
</dbReference>
<evidence type="ECO:0000256" key="2">
    <source>
        <dbReference type="HAMAP-Rule" id="MF_01103"/>
    </source>
</evidence>
<protein>
    <recommendedName>
        <fullName evidence="2">UPF0291 protein IDH45_03690</fullName>
    </recommendedName>
</protein>
<accession>A0A927C4B8</accession>
<dbReference type="InterPro" id="IPR009242">
    <property type="entry name" value="DUF896"/>
</dbReference>
<comment type="similarity">
    <text evidence="2">Belongs to the UPF0291 family.</text>
</comment>
<gene>
    <name evidence="3" type="ORF">IDH45_03690</name>
</gene>